<organism evidence="1 2">
    <name type="scientific">Pseudorhizobium tarimense</name>
    <dbReference type="NCBI Taxonomy" id="1079109"/>
    <lineage>
        <taxon>Bacteria</taxon>
        <taxon>Pseudomonadati</taxon>
        <taxon>Pseudomonadota</taxon>
        <taxon>Alphaproteobacteria</taxon>
        <taxon>Hyphomicrobiales</taxon>
        <taxon>Rhizobiaceae</taxon>
        <taxon>Rhizobium/Agrobacterium group</taxon>
        <taxon>Pseudorhizobium</taxon>
    </lineage>
</organism>
<comment type="caution">
    <text evidence="1">The sequence shown here is derived from an EMBL/GenBank/DDBJ whole genome shotgun (WGS) entry which is preliminary data.</text>
</comment>
<accession>A0ABV2H6T1</accession>
<dbReference type="EMBL" id="JBEPLJ010000008">
    <property type="protein sequence ID" value="MET3586127.1"/>
    <property type="molecule type" value="Genomic_DNA"/>
</dbReference>
<evidence type="ECO:0000313" key="1">
    <source>
        <dbReference type="EMBL" id="MET3586127.1"/>
    </source>
</evidence>
<evidence type="ECO:0000313" key="2">
    <source>
        <dbReference type="Proteomes" id="UP001549031"/>
    </source>
</evidence>
<keyword evidence="2" id="KW-1185">Reference proteome</keyword>
<sequence length="129" mass="14262">MARRTRGKGDFTLPLVVPGEWQGEIYSGGSVNLGQVVQSGPPRQSLEFSYMVIPASLLMPSPKFRWPGIVMIMAPTPMKTEYTDAGSLFANAGLPSLSLSFNVTREQFSDLLRSLETQRFKESLHGRGR</sequence>
<name>A0ABV2H6T1_9HYPH</name>
<dbReference type="Proteomes" id="UP001549031">
    <property type="component" value="Unassembled WGS sequence"/>
</dbReference>
<gene>
    <name evidence="1" type="ORF">ABID21_002244</name>
</gene>
<protein>
    <submittedName>
        <fullName evidence="1">Uncharacterized protein</fullName>
    </submittedName>
</protein>
<proteinExistence type="predicted"/>
<dbReference type="RefSeq" id="WP_247244233.1">
    <property type="nucleotide sequence ID" value="NZ_JALJRA010000008.1"/>
</dbReference>
<reference evidence="1 2" key="1">
    <citation type="submission" date="2024-06" db="EMBL/GenBank/DDBJ databases">
        <title>Genomic Encyclopedia of Type Strains, Phase IV (KMG-IV): sequencing the most valuable type-strain genomes for metagenomic binning, comparative biology and taxonomic classification.</title>
        <authorList>
            <person name="Goeker M."/>
        </authorList>
    </citation>
    <scope>NUCLEOTIDE SEQUENCE [LARGE SCALE GENOMIC DNA]</scope>
    <source>
        <strain evidence="1 2">DSM 105042</strain>
    </source>
</reference>